<dbReference type="Proteomes" id="UP000276133">
    <property type="component" value="Unassembled WGS sequence"/>
</dbReference>
<protein>
    <submittedName>
        <fullName evidence="1">Uncharacterized protein</fullName>
    </submittedName>
</protein>
<gene>
    <name evidence="1" type="ORF">BpHYR1_051273</name>
</gene>
<proteinExistence type="predicted"/>
<keyword evidence="2" id="KW-1185">Reference proteome</keyword>
<accession>A0A3M7T8K0</accession>
<evidence type="ECO:0000313" key="2">
    <source>
        <dbReference type="Proteomes" id="UP000276133"/>
    </source>
</evidence>
<sequence length="78" mass="9227">MIQFSTYFIFWPTKFAHKHLSIENFDPIDFGLYIKPTNPCSYLMPISNHPSYDFNKVLGISRSIGNKKEMSYYLIKIK</sequence>
<name>A0A3M7T8K0_BRAPC</name>
<evidence type="ECO:0000313" key="1">
    <source>
        <dbReference type="EMBL" id="RNA44362.1"/>
    </source>
</evidence>
<organism evidence="1 2">
    <name type="scientific">Brachionus plicatilis</name>
    <name type="common">Marine rotifer</name>
    <name type="synonym">Brachionus muelleri</name>
    <dbReference type="NCBI Taxonomy" id="10195"/>
    <lineage>
        <taxon>Eukaryota</taxon>
        <taxon>Metazoa</taxon>
        <taxon>Spiralia</taxon>
        <taxon>Gnathifera</taxon>
        <taxon>Rotifera</taxon>
        <taxon>Eurotatoria</taxon>
        <taxon>Monogononta</taxon>
        <taxon>Pseudotrocha</taxon>
        <taxon>Ploima</taxon>
        <taxon>Brachionidae</taxon>
        <taxon>Brachionus</taxon>
    </lineage>
</organism>
<dbReference type="EMBL" id="REGN01000116">
    <property type="protein sequence ID" value="RNA44362.1"/>
    <property type="molecule type" value="Genomic_DNA"/>
</dbReference>
<comment type="caution">
    <text evidence="1">The sequence shown here is derived from an EMBL/GenBank/DDBJ whole genome shotgun (WGS) entry which is preliminary data.</text>
</comment>
<dbReference type="AlphaFoldDB" id="A0A3M7T8K0"/>
<reference evidence="1 2" key="1">
    <citation type="journal article" date="2018" name="Sci. Rep.">
        <title>Genomic signatures of local adaptation to the degree of environmental predictability in rotifers.</title>
        <authorList>
            <person name="Franch-Gras L."/>
            <person name="Hahn C."/>
            <person name="Garcia-Roger E.M."/>
            <person name="Carmona M.J."/>
            <person name="Serra M."/>
            <person name="Gomez A."/>
        </authorList>
    </citation>
    <scope>NUCLEOTIDE SEQUENCE [LARGE SCALE GENOMIC DNA]</scope>
    <source>
        <strain evidence="1">HYR1</strain>
    </source>
</reference>